<protein>
    <submittedName>
        <fullName evidence="1">Kelch-type beta propeller</fullName>
    </submittedName>
</protein>
<reference evidence="1 2" key="1">
    <citation type="submission" date="2013-09" db="EMBL/GenBank/DDBJ databases">
        <title>Corchorus capsularis genome sequencing.</title>
        <authorList>
            <person name="Alam M."/>
            <person name="Haque M.S."/>
            <person name="Islam M.S."/>
            <person name="Emdad E.M."/>
            <person name="Islam M.M."/>
            <person name="Ahmed B."/>
            <person name="Halim A."/>
            <person name="Hossen Q.M.M."/>
            <person name="Hossain M.Z."/>
            <person name="Ahmed R."/>
            <person name="Khan M.M."/>
            <person name="Islam R."/>
            <person name="Rashid M.M."/>
            <person name="Khan S.A."/>
            <person name="Rahman M.S."/>
            <person name="Alam M."/>
        </authorList>
    </citation>
    <scope>NUCLEOTIDE SEQUENCE [LARGE SCALE GENOMIC DNA]</scope>
    <source>
        <strain evidence="2">cv. CVL-1</strain>
        <tissue evidence="1">Whole seedling</tissue>
    </source>
</reference>
<sequence>MLKQPLPWDEGSNAESERAAEFWTRFSEIKLRGESNHPRLPKPCDRAERLPRDAWEKWCNHGVVSFNFSVCDYLMIYFLNPTHPSRIYHVVDFDYWKFNRAPGTNEDMVGHILVGSKIYVLGGYYDELCGPLDVYFCDVANQPQLPGGGYEWKPAPSLNSRKPKPCIFSLAGSIYVFTIWRDATFDTSCRMKRFEVLKPDSPNWEVLDWPFKERIYVINGTFVLDDGENQKFLIHFTFHMGGLEFVSIYDAKLNQWTEVGIPDSFSTTKLSQCLSLKGDDDIGLLLGRSESFVLNAFTRSFNTSLLTRLGLDEATLLGKRRYLDSVESWHLIPLGRGRSFFFLAFFFERHPVYEDYRLLIRFGTLDLVQHVDHRRHHHHHANKRHKLAGYKVAHKNIKTIDFGYDTFLLHNRLCISKSSLAGC</sequence>
<keyword evidence="2" id="KW-1185">Reference proteome</keyword>
<dbReference type="Gramene" id="OMO55418">
    <property type="protein sequence ID" value="OMO55418"/>
    <property type="gene ID" value="CCACVL1_27251"/>
</dbReference>
<dbReference type="AlphaFoldDB" id="A0A1R3GBE8"/>
<dbReference type="InterPro" id="IPR015915">
    <property type="entry name" value="Kelch-typ_b-propeller"/>
</dbReference>
<comment type="caution">
    <text evidence="1">The sequence shown here is derived from an EMBL/GenBank/DDBJ whole genome shotgun (WGS) entry which is preliminary data.</text>
</comment>
<accession>A0A1R3GBE8</accession>
<evidence type="ECO:0000313" key="1">
    <source>
        <dbReference type="EMBL" id="OMO55418.1"/>
    </source>
</evidence>
<dbReference type="SUPFAM" id="SSF117281">
    <property type="entry name" value="Kelch motif"/>
    <property type="match status" value="1"/>
</dbReference>
<proteinExistence type="predicted"/>
<dbReference type="OMA" id="VESWHLI"/>
<evidence type="ECO:0000313" key="2">
    <source>
        <dbReference type="Proteomes" id="UP000188268"/>
    </source>
</evidence>
<dbReference type="Proteomes" id="UP000188268">
    <property type="component" value="Unassembled WGS sequence"/>
</dbReference>
<name>A0A1R3GBE8_COCAP</name>
<dbReference type="OrthoDB" id="1019627at2759"/>
<gene>
    <name evidence="1" type="ORF">CCACVL1_27251</name>
</gene>
<dbReference type="Gene3D" id="2.120.10.80">
    <property type="entry name" value="Kelch-type beta propeller"/>
    <property type="match status" value="1"/>
</dbReference>
<organism evidence="1 2">
    <name type="scientific">Corchorus capsularis</name>
    <name type="common">Jute</name>
    <dbReference type="NCBI Taxonomy" id="210143"/>
    <lineage>
        <taxon>Eukaryota</taxon>
        <taxon>Viridiplantae</taxon>
        <taxon>Streptophyta</taxon>
        <taxon>Embryophyta</taxon>
        <taxon>Tracheophyta</taxon>
        <taxon>Spermatophyta</taxon>
        <taxon>Magnoliopsida</taxon>
        <taxon>eudicotyledons</taxon>
        <taxon>Gunneridae</taxon>
        <taxon>Pentapetalae</taxon>
        <taxon>rosids</taxon>
        <taxon>malvids</taxon>
        <taxon>Malvales</taxon>
        <taxon>Malvaceae</taxon>
        <taxon>Grewioideae</taxon>
        <taxon>Apeibeae</taxon>
        <taxon>Corchorus</taxon>
    </lineage>
</organism>
<dbReference type="EMBL" id="AWWV01014685">
    <property type="protein sequence ID" value="OMO55418.1"/>
    <property type="molecule type" value="Genomic_DNA"/>
</dbReference>